<feature type="compositionally biased region" description="Polar residues" evidence="1">
    <location>
        <begin position="58"/>
        <end position="77"/>
    </location>
</feature>
<feature type="compositionally biased region" description="Polar residues" evidence="1">
    <location>
        <begin position="134"/>
        <end position="152"/>
    </location>
</feature>
<accession>A0A1Y3BKD5</accession>
<feature type="compositionally biased region" description="Polar residues" evidence="1">
    <location>
        <begin position="218"/>
        <end position="234"/>
    </location>
</feature>
<comment type="caution">
    <text evidence="2">The sequence shown here is derived from an EMBL/GenBank/DDBJ whole genome shotgun (WGS) entry which is preliminary data.</text>
</comment>
<feature type="compositionally biased region" description="Low complexity" evidence="1">
    <location>
        <begin position="99"/>
        <end position="120"/>
    </location>
</feature>
<feature type="compositionally biased region" description="Basic residues" evidence="1">
    <location>
        <begin position="196"/>
        <end position="205"/>
    </location>
</feature>
<feature type="non-terminal residue" evidence="2">
    <location>
        <position position="1"/>
    </location>
</feature>
<evidence type="ECO:0000313" key="2">
    <source>
        <dbReference type="EMBL" id="OTF79635.1"/>
    </source>
</evidence>
<organism evidence="2 3">
    <name type="scientific">Euroglyphus maynei</name>
    <name type="common">Mayne's house dust mite</name>
    <dbReference type="NCBI Taxonomy" id="6958"/>
    <lineage>
        <taxon>Eukaryota</taxon>
        <taxon>Metazoa</taxon>
        <taxon>Ecdysozoa</taxon>
        <taxon>Arthropoda</taxon>
        <taxon>Chelicerata</taxon>
        <taxon>Arachnida</taxon>
        <taxon>Acari</taxon>
        <taxon>Acariformes</taxon>
        <taxon>Sarcoptiformes</taxon>
        <taxon>Astigmata</taxon>
        <taxon>Psoroptidia</taxon>
        <taxon>Analgoidea</taxon>
        <taxon>Pyroglyphidae</taxon>
        <taxon>Pyroglyphinae</taxon>
        <taxon>Euroglyphus</taxon>
    </lineage>
</organism>
<sequence>PSSPSSNRSPTSDRHLSPQHQDRKHSINDGDSHQQYDRPVPVLKQIVDSKSLDDQHVSESGTLRSSQCQKSPNSSNKQDLKKSPTPPPPLPPKTYNRCSNSTTTSSSSSLNNSGRSSIASNTSSIRMKDCDSGFGSSTPGMPSNSILYQQPTEKQDPIDLANRNSGTIPTTVKTQKTVSIVSNTQDTGYSQITLRSKKNSRRNRTRTIQDSVADDENNSFATASSSQTIVGTDGNNEDERCSSHSPPPLPALDSFLCSMIEPQQDAFKNEEEKENL</sequence>
<keyword evidence="3" id="KW-1185">Reference proteome</keyword>
<proteinExistence type="predicted"/>
<feature type="compositionally biased region" description="Low complexity" evidence="1">
    <location>
        <begin position="1"/>
        <end position="10"/>
    </location>
</feature>
<evidence type="ECO:0000256" key="1">
    <source>
        <dbReference type="SAM" id="MobiDB-lite"/>
    </source>
</evidence>
<feature type="non-terminal residue" evidence="2">
    <location>
        <position position="276"/>
    </location>
</feature>
<feature type="region of interest" description="Disordered" evidence="1">
    <location>
        <begin position="196"/>
        <end position="253"/>
    </location>
</feature>
<protein>
    <submittedName>
        <fullName evidence="2">Uncharacterized protein</fullName>
    </submittedName>
</protein>
<dbReference type="Proteomes" id="UP000194236">
    <property type="component" value="Unassembled WGS sequence"/>
</dbReference>
<gene>
    <name evidence="2" type="ORF">BLA29_008207</name>
</gene>
<dbReference type="AlphaFoldDB" id="A0A1Y3BKD5"/>
<feature type="region of interest" description="Disordered" evidence="1">
    <location>
        <begin position="1"/>
        <end position="168"/>
    </location>
</feature>
<reference evidence="2 3" key="1">
    <citation type="submission" date="2017-03" db="EMBL/GenBank/DDBJ databases">
        <title>Genome Survey of Euroglyphus maynei.</title>
        <authorList>
            <person name="Arlian L.G."/>
            <person name="Morgan M.S."/>
            <person name="Rider S.D."/>
        </authorList>
    </citation>
    <scope>NUCLEOTIDE SEQUENCE [LARGE SCALE GENOMIC DNA]</scope>
    <source>
        <strain evidence="2">Arlian Lab</strain>
        <tissue evidence="2">Whole body</tissue>
    </source>
</reference>
<name>A0A1Y3BKD5_EURMA</name>
<dbReference type="EMBL" id="MUJZ01022070">
    <property type="protein sequence ID" value="OTF79635.1"/>
    <property type="molecule type" value="Genomic_DNA"/>
</dbReference>
<feature type="compositionally biased region" description="Basic and acidic residues" evidence="1">
    <location>
        <begin position="11"/>
        <end position="36"/>
    </location>
</feature>
<evidence type="ECO:0000313" key="3">
    <source>
        <dbReference type="Proteomes" id="UP000194236"/>
    </source>
</evidence>